<dbReference type="InterPro" id="IPR008928">
    <property type="entry name" value="6-hairpin_glycosidase_sf"/>
</dbReference>
<dbReference type="SUPFAM" id="SSF48208">
    <property type="entry name" value="Six-hairpin glycosidases"/>
    <property type="match status" value="1"/>
</dbReference>
<sequence>MFEGPRTTEGRASADGPWPAGWREQTLERLTEVEDTTFGGFGGPSKFVNAPAILLLQRLDAERSATRALSVLAASPLRDASGGFSAAAALRDWNAPRPQLPLDVNGLLLDAFLVAAAESSDVATRSTAMECAAGIAWFVRDALRLDSGGFASGIDRETERRDLRVETAGTGLAVRALSRAATVLREPRLLDAAVAAIEFLLTRHRYVDGRLARSSIEGRLSGSSAGLADYALCAAGLIAVTRASGDPGFADAARDLVAVALAEPRPDGTPVSAVSSVSAASSGSAVSWDPSVFVDTDDGARPSGGGSLAGALLDLAELTRDESHIAVARSLLARVPSEAVRKPLSYATALEQACRLAHP</sequence>
<dbReference type="InterPro" id="IPR024705">
    <property type="entry name" value="Ssp411"/>
</dbReference>
<organism evidence="2 3">
    <name type="scientific">Herbiconiux daphne</name>
    <dbReference type="NCBI Taxonomy" id="2970914"/>
    <lineage>
        <taxon>Bacteria</taxon>
        <taxon>Bacillati</taxon>
        <taxon>Actinomycetota</taxon>
        <taxon>Actinomycetes</taxon>
        <taxon>Micrococcales</taxon>
        <taxon>Microbacteriaceae</taxon>
        <taxon>Herbiconiux</taxon>
    </lineage>
</organism>
<feature type="region of interest" description="Disordered" evidence="1">
    <location>
        <begin position="1"/>
        <end position="21"/>
    </location>
</feature>
<evidence type="ECO:0000313" key="3">
    <source>
        <dbReference type="Proteomes" id="UP001165586"/>
    </source>
</evidence>
<comment type="caution">
    <text evidence="2">The sequence shown here is derived from an EMBL/GenBank/DDBJ whole genome shotgun (WGS) entry which is preliminary data.</text>
</comment>
<gene>
    <name evidence="2" type="ORF">N1032_09090</name>
</gene>
<dbReference type="Proteomes" id="UP001165586">
    <property type="component" value="Unassembled WGS sequence"/>
</dbReference>
<dbReference type="EMBL" id="JANLCJ010000003">
    <property type="protein sequence ID" value="MCS5733892.1"/>
    <property type="molecule type" value="Genomic_DNA"/>
</dbReference>
<protein>
    <recommendedName>
        <fullName evidence="4">Thioredoxin domain-containing protein</fullName>
    </recommendedName>
</protein>
<reference evidence="2" key="1">
    <citation type="submission" date="2022-08" db="EMBL/GenBank/DDBJ databases">
        <authorList>
            <person name="Deng Y."/>
            <person name="Han X.-F."/>
            <person name="Zhang Y.-Q."/>
        </authorList>
    </citation>
    <scope>NUCLEOTIDE SEQUENCE</scope>
    <source>
        <strain evidence="2">CPCC 203386</strain>
    </source>
</reference>
<dbReference type="PANTHER" id="PTHR42899">
    <property type="entry name" value="SPERMATOGENESIS-ASSOCIATED PROTEIN 20"/>
    <property type="match status" value="1"/>
</dbReference>
<evidence type="ECO:0008006" key="4">
    <source>
        <dbReference type="Google" id="ProtNLM"/>
    </source>
</evidence>
<evidence type="ECO:0000256" key="1">
    <source>
        <dbReference type="SAM" id="MobiDB-lite"/>
    </source>
</evidence>
<evidence type="ECO:0000313" key="2">
    <source>
        <dbReference type="EMBL" id="MCS5733892.1"/>
    </source>
</evidence>
<name>A0ABT2H1V0_9MICO</name>
<proteinExistence type="predicted"/>
<dbReference type="RefSeq" id="WP_259538747.1">
    <property type="nucleotide sequence ID" value="NZ_JANLCJ010000003.1"/>
</dbReference>
<keyword evidence="3" id="KW-1185">Reference proteome</keyword>
<accession>A0ABT2H1V0</accession>
<dbReference type="PANTHER" id="PTHR42899:SF1">
    <property type="entry name" value="SPERMATOGENESIS-ASSOCIATED PROTEIN 20"/>
    <property type="match status" value="1"/>
</dbReference>